<name>A0A8T0PR20_PANVG</name>
<dbReference type="Proteomes" id="UP000823388">
    <property type="component" value="Chromosome 8K"/>
</dbReference>
<evidence type="ECO:0000256" key="2">
    <source>
        <dbReference type="ARBA" id="ARBA00022614"/>
    </source>
</evidence>
<dbReference type="Pfam" id="PF12799">
    <property type="entry name" value="LRR_4"/>
    <property type="match status" value="1"/>
</dbReference>
<dbReference type="InterPro" id="IPR032675">
    <property type="entry name" value="LRR_dom_sf"/>
</dbReference>
<keyword evidence="8" id="KW-0325">Glycoprotein</keyword>
<keyword evidence="6" id="KW-1133">Transmembrane helix</keyword>
<dbReference type="PANTHER" id="PTHR48063">
    <property type="entry name" value="LRR RECEPTOR-LIKE KINASE"/>
    <property type="match status" value="1"/>
</dbReference>
<dbReference type="OrthoDB" id="785757at2759"/>
<evidence type="ECO:0000256" key="8">
    <source>
        <dbReference type="ARBA" id="ARBA00023180"/>
    </source>
</evidence>
<evidence type="ECO:0000313" key="11">
    <source>
        <dbReference type="EMBL" id="KAG2560574.1"/>
    </source>
</evidence>
<dbReference type="Pfam" id="PF08263">
    <property type="entry name" value="LRRNT_2"/>
    <property type="match status" value="1"/>
</dbReference>
<dbReference type="InterPro" id="IPR046956">
    <property type="entry name" value="RLP23-like"/>
</dbReference>
<keyword evidence="5" id="KW-0677">Repeat</keyword>
<evidence type="ECO:0000256" key="6">
    <source>
        <dbReference type="ARBA" id="ARBA00022989"/>
    </source>
</evidence>
<keyword evidence="4 9" id="KW-0732">Signal</keyword>
<evidence type="ECO:0000256" key="7">
    <source>
        <dbReference type="ARBA" id="ARBA00023136"/>
    </source>
</evidence>
<feature type="signal peptide" evidence="9">
    <location>
        <begin position="1"/>
        <end position="20"/>
    </location>
</feature>
<keyword evidence="7" id="KW-0472">Membrane</keyword>
<dbReference type="SUPFAM" id="SSF52058">
    <property type="entry name" value="L domain-like"/>
    <property type="match status" value="1"/>
</dbReference>
<feature type="chain" id="PRO_5035780613" description="Leucine-rich repeat-containing N-terminal plant-type domain-containing protein" evidence="9">
    <location>
        <begin position="21"/>
        <end position="388"/>
    </location>
</feature>
<keyword evidence="2" id="KW-0433">Leucine-rich repeat</keyword>
<dbReference type="GO" id="GO:0016020">
    <property type="term" value="C:membrane"/>
    <property type="evidence" value="ECO:0007669"/>
    <property type="project" value="UniProtKB-SubCell"/>
</dbReference>
<comment type="subcellular location">
    <subcellularLocation>
        <location evidence="1">Membrane</location>
        <topology evidence="1">Single-pass type I membrane protein</topology>
    </subcellularLocation>
</comment>
<sequence>MRVAATVQFLLVLIACSGHAVTCSFASGNETDRLSLLDFKKAIILDPQRALISWNESTHYCHWEGVLCTTKSPLRVVSLDLTSQGLLGPISPSLGNLTFLTNLSLSNNRFTGQIPQSLGHLHHLQRLYMSNNTLEGIMPNFGNCSNLKALWLNGNNLVGQFPGLPPRLQELNLARNDLTGTIPSSISNITTLLTFNCMFNNIKGNIPNEFAKFPSLQTLLVSRNQLSGRFPQAILNISTLIALGLTGNHLSSEVPSDLGSSLPNLQSLTLAGNYFQGCIPPTLSNASNLNAIDISANNFTGVVPSLFGKLTQLSMLNLELNKLKANSKQDWEFLNNLANCTKLQALSLAFNQLKGQVPSSLGNLPTCLFSFSVYTWEITNCLVVSLQA</sequence>
<keyword evidence="12" id="KW-1185">Reference proteome</keyword>
<dbReference type="FunFam" id="3.80.10.10:FF:000041">
    <property type="entry name" value="LRR receptor-like serine/threonine-protein kinase ERECTA"/>
    <property type="match status" value="1"/>
</dbReference>
<dbReference type="Pfam" id="PF00560">
    <property type="entry name" value="LRR_1"/>
    <property type="match status" value="4"/>
</dbReference>
<evidence type="ECO:0000256" key="1">
    <source>
        <dbReference type="ARBA" id="ARBA00004479"/>
    </source>
</evidence>
<protein>
    <recommendedName>
        <fullName evidence="10">Leucine-rich repeat-containing N-terminal plant-type domain-containing protein</fullName>
    </recommendedName>
</protein>
<evidence type="ECO:0000259" key="10">
    <source>
        <dbReference type="Pfam" id="PF08263"/>
    </source>
</evidence>
<evidence type="ECO:0000256" key="5">
    <source>
        <dbReference type="ARBA" id="ARBA00022737"/>
    </source>
</evidence>
<gene>
    <name evidence="11" type="ORF">PVAP13_8KG074952</name>
</gene>
<dbReference type="InterPro" id="IPR001611">
    <property type="entry name" value="Leu-rich_rpt"/>
</dbReference>
<dbReference type="PROSITE" id="PS51257">
    <property type="entry name" value="PROKAR_LIPOPROTEIN"/>
    <property type="match status" value="1"/>
</dbReference>
<evidence type="ECO:0000256" key="9">
    <source>
        <dbReference type="SAM" id="SignalP"/>
    </source>
</evidence>
<dbReference type="AlphaFoldDB" id="A0A8T0PR20"/>
<keyword evidence="3" id="KW-0812">Transmembrane</keyword>
<dbReference type="InterPro" id="IPR013210">
    <property type="entry name" value="LRR_N_plant-typ"/>
</dbReference>
<comment type="caution">
    <text evidence="11">The sequence shown here is derived from an EMBL/GenBank/DDBJ whole genome shotgun (WGS) entry which is preliminary data.</text>
</comment>
<dbReference type="Gene3D" id="3.80.10.10">
    <property type="entry name" value="Ribonuclease Inhibitor"/>
    <property type="match status" value="2"/>
</dbReference>
<feature type="domain" description="Leucine-rich repeat-containing N-terminal plant-type" evidence="10">
    <location>
        <begin position="30"/>
        <end position="69"/>
    </location>
</feature>
<dbReference type="Pfam" id="PF13855">
    <property type="entry name" value="LRR_8"/>
    <property type="match status" value="1"/>
</dbReference>
<evidence type="ECO:0000256" key="3">
    <source>
        <dbReference type="ARBA" id="ARBA00022692"/>
    </source>
</evidence>
<organism evidence="11 12">
    <name type="scientific">Panicum virgatum</name>
    <name type="common">Blackwell switchgrass</name>
    <dbReference type="NCBI Taxonomy" id="38727"/>
    <lineage>
        <taxon>Eukaryota</taxon>
        <taxon>Viridiplantae</taxon>
        <taxon>Streptophyta</taxon>
        <taxon>Embryophyta</taxon>
        <taxon>Tracheophyta</taxon>
        <taxon>Spermatophyta</taxon>
        <taxon>Magnoliopsida</taxon>
        <taxon>Liliopsida</taxon>
        <taxon>Poales</taxon>
        <taxon>Poaceae</taxon>
        <taxon>PACMAD clade</taxon>
        <taxon>Panicoideae</taxon>
        <taxon>Panicodae</taxon>
        <taxon>Paniceae</taxon>
        <taxon>Panicinae</taxon>
        <taxon>Panicum</taxon>
        <taxon>Panicum sect. Hiantes</taxon>
    </lineage>
</organism>
<accession>A0A8T0PR20</accession>
<dbReference type="InterPro" id="IPR025875">
    <property type="entry name" value="Leu-rich_rpt_4"/>
</dbReference>
<dbReference type="FunFam" id="3.80.10.10:FF:000565">
    <property type="entry name" value="Leucine-rich repeat receptor-like kinase protein FLORAL ORGAN NUMBER1"/>
    <property type="match status" value="1"/>
</dbReference>
<evidence type="ECO:0000256" key="4">
    <source>
        <dbReference type="ARBA" id="ARBA00022729"/>
    </source>
</evidence>
<proteinExistence type="predicted"/>
<dbReference type="EMBL" id="CM029051">
    <property type="protein sequence ID" value="KAG2560574.1"/>
    <property type="molecule type" value="Genomic_DNA"/>
</dbReference>
<reference evidence="11" key="1">
    <citation type="submission" date="2020-05" db="EMBL/GenBank/DDBJ databases">
        <title>WGS assembly of Panicum virgatum.</title>
        <authorList>
            <person name="Lovell J.T."/>
            <person name="Jenkins J."/>
            <person name="Shu S."/>
            <person name="Juenger T.E."/>
            <person name="Schmutz J."/>
        </authorList>
    </citation>
    <scope>NUCLEOTIDE SEQUENCE</scope>
    <source>
        <strain evidence="11">AP13</strain>
    </source>
</reference>
<evidence type="ECO:0000313" key="12">
    <source>
        <dbReference type="Proteomes" id="UP000823388"/>
    </source>
</evidence>